<evidence type="ECO:0000256" key="1">
    <source>
        <dbReference type="ARBA" id="ARBA00022679"/>
    </source>
</evidence>
<evidence type="ECO:0000256" key="2">
    <source>
        <dbReference type="ARBA" id="ARBA00022695"/>
    </source>
</evidence>
<dbReference type="PANTHER" id="PTHR48475:SF2">
    <property type="entry name" value="RIBONUCLEASE H"/>
    <property type="match status" value="1"/>
</dbReference>
<evidence type="ECO:0000256" key="3">
    <source>
        <dbReference type="ARBA" id="ARBA00022722"/>
    </source>
</evidence>
<keyword evidence="2" id="KW-0548">Nucleotidyltransferase</keyword>
<keyword evidence="5" id="KW-0378">Hydrolase</keyword>
<reference evidence="8" key="2">
    <citation type="submission" date="2022-01" db="EMBL/GenBank/DDBJ databases">
        <authorList>
            <person name="Yamashiro T."/>
            <person name="Shiraishi A."/>
            <person name="Satake H."/>
            <person name="Nakayama K."/>
        </authorList>
    </citation>
    <scope>NUCLEOTIDE SEQUENCE</scope>
</reference>
<dbReference type="InterPro" id="IPR036397">
    <property type="entry name" value="RNaseH_sf"/>
</dbReference>
<dbReference type="Proteomes" id="UP001151760">
    <property type="component" value="Unassembled WGS sequence"/>
</dbReference>
<keyword evidence="9" id="KW-1185">Reference proteome</keyword>
<accession>A0ABQ5CUT3</accession>
<gene>
    <name evidence="8" type="ORF">Tco_0910507</name>
</gene>
<keyword evidence="4" id="KW-0255">Endonuclease</keyword>
<protein>
    <submittedName>
        <fullName evidence="8">Reverse transcriptase domain-containing protein</fullName>
    </submittedName>
</protein>
<evidence type="ECO:0000313" key="8">
    <source>
        <dbReference type="EMBL" id="GJT30232.1"/>
    </source>
</evidence>
<evidence type="ECO:0000256" key="5">
    <source>
        <dbReference type="ARBA" id="ARBA00022801"/>
    </source>
</evidence>
<dbReference type="InterPro" id="IPR043502">
    <property type="entry name" value="DNA/RNA_pol_sf"/>
</dbReference>
<dbReference type="Gene3D" id="3.30.420.10">
    <property type="entry name" value="Ribonuclease H-like superfamily/Ribonuclease H"/>
    <property type="match status" value="1"/>
</dbReference>
<keyword evidence="6 8" id="KW-0695">RNA-directed DNA polymerase</keyword>
<dbReference type="EMBL" id="BQNB010014608">
    <property type="protein sequence ID" value="GJT30232.1"/>
    <property type="molecule type" value="Genomic_DNA"/>
</dbReference>
<evidence type="ECO:0000313" key="9">
    <source>
        <dbReference type="Proteomes" id="UP001151760"/>
    </source>
</evidence>
<evidence type="ECO:0000259" key="7">
    <source>
        <dbReference type="Pfam" id="PF17917"/>
    </source>
</evidence>
<dbReference type="GO" id="GO:0003964">
    <property type="term" value="F:RNA-directed DNA polymerase activity"/>
    <property type="evidence" value="ECO:0007669"/>
    <property type="project" value="UniProtKB-KW"/>
</dbReference>
<dbReference type="SUPFAM" id="SSF56672">
    <property type="entry name" value="DNA/RNA polymerases"/>
    <property type="match status" value="1"/>
</dbReference>
<reference evidence="8" key="1">
    <citation type="journal article" date="2022" name="Int. J. Mol. Sci.">
        <title>Draft Genome of Tanacetum Coccineum: Genomic Comparison of Closely Related Tanacetum-Family Plants.</title>
        <authorList>
            <person name="Yamashiro T."/>
            <person name="Shiraishi A."/>
            <person name="Nakayama K."/>
            <person name="Satake H."/>
        </authorList>
    </citation>
    <scope>NUCLEOTIDE SEQUENCE</scope>
</reference>
<keyword evidence="3" id="KW-0540">Nuclease</keyword>
<sequence>MEILPTLTALIKGEVLVMYLAASTKSISVVLLAEREGKQISIYFVSRVLQGAELNYPILEKVILALVHAARRLRRATDSTRNGNQKLGYLRRFPVNGKPGKGSIRIQVAGNQAIPPKDALNKLASMTFEHLTKEVLVEVLAKRSVEDREVSKIDTEKEENWMTPIYEYLLSGPLQANSVIKDIHNGSCGFNPEPRSMVVKIMKQEQPMVKKASGKEAITTRSTWPFSHWGVNILGPLPTALGSIKYLAIAVKHSTKWAEAKPLTSMNEKQAKKFV</sequence>
<keyword evidence="1" id="KW-0808">Transferase</keyword>
<feature type="domain" description="Reverse transcriptase RNase H-like" evidence="7">
    <location>
        <begin position="17"/>
        <end position="77"/>
    </location>
</feature>
<dbReference type="Pfam" id="PF17917">
    <property type="entry name" value="RT_RNaseH"/>
    <property type="match status" value="1"/>
</dbReference>
<name>A0ABQ5CUT3_9ASTR</name>
<comment type="caution">
    <text evidence="8">The sequence shown here is derived from an EMBL/GenBank/DDBJ whole genome shotgun (WGS) entry which is preliminary data.</text>
</comment>
<dbReference type="InterPro" id="IPR041373">
    <property type="entry name" value="RT_RNaseH"/>
</dbReference>
<organism evidence="8 9">
    <name type="scientific">Tanacetum coccineum</name>
    <dbReference type="NCBI Taxonomy" id="301880"/>
    <lineage>
        <taxon>Eukaryota</taxon>
        <taxon>Viridiplantae</taxon>
        <taxon>Streptophyta</taxon>
        <taxon>Embryophyta</taxon>
        <taxon>Tracheophyta</taxon>
        <taxon>Spermatophyta</taxon>
        <taxon>Magnoliopsida</taxon>
        <taxon>eudicotyledons</taxon>
        <taxon>Gunneridae</taxon>
        <taxon>Pentapetalae</taxon>
        <taxon>asterids</taxon>
        <taxon>campanulids</taxon>
        <taxon>Asterales</taxon>
        <taxon>Asteraceae</taxon>
        <taxon>Asteroideae</taxon>
        <taxon>Anthemideae</taxon>
        <taxon>Anthemidinae</taxon>
        <taxon>Tanacetum</taxon>
    </lineage>
</organism>
<dbReference type="PANTHER" id="PTHR48475">
    <property type="entry name" value="RIBONUCLEASE H"/>
    <property type="match status" value="1"/>
</dbReference>
<evidence type="ECO:0000256" key="4">
    <source>
        <dbReference type="ARBA" id="ARBA00022759"/>
    </source>
</evidence>
<evidence type="ECO:0000256" key="6">
    <source>
        <dbReference type="ARBA" id="ARBA00022918"/>
    </source>
</evidence>
<proteinExistence type="predicted"/>